<gene>
    <name evidence="1" type="ORF">M124_4021</name>
</gene>
<name>A0A015U1R5_BACFG</name>
<organism evidence="1 2">
    <name type="scientific">Bacteroides fragilis str. 3988T(B)14</name>
    <dbReference type="NCBI Taxonomy" id="1339315"/>
    <lineage>
        <taxon>Bacteria</taxon>
        <taxon>Pseudomonadati</taxon>
        <taxon>Bacteroidota</taxon>
        <taxon>Bacteroidia</taxon>
        <taxon>Bacteroidales</taxon>
        <taxon>Bacteroidaceae</taxon>
        <taxon>Bacteroides</taxon>
    </lineage>
</organism>
<dbReference type="Proteomes" id="UP000020529">
    <property type="component" value="Unassembled WGS sequence"/>
</dbReference>
<protein>
    <submittedName>
        <fullName evidence="1">Uncharacterized protein</fullName>
    </submittedName>
</protein>
<accession>A0A015U1R5</accession>
<sequence>MRDAHRLYRNDFQRRGRTWGECLKAAWRWEKDAARVREEKAARLDAMIAASWAAHNVRKNEESNGSEFEGLSPDAVSFAMGYGRGNGFYCGD</sequence>
<reference evidence="1 2" key="1">
    <citation type="submission" date="2014-02" db="EMBL/GenBank/DDBJ databases">
        <authorList>
            <person name="Sears C."/>
            <person name="Carroll K."/>
            <person name="Sack B.R."/>
            <person name="Qadri F."/>
            <person name="Myers L.L."/>
            <person name="Chung G.-T."/>
            <person name="Escheverria P."/>
            <person name="Fraser C.M."/>
            <person name="Sadzewicz L."/>
            <person name="Shefchek K.A."/>
            <person name="Tallon L."/>
            <person name="Das S.P."/>
            <person name="Daugherty S."/>
            <person name="Mongodin E.F."/>
        </authorList>
    </citation>
    <scope>NUCLEOTIDE SEQUENCE [LARGE SCALE GENOMIC DNA]</scope>
    <source>
        <strain evidence="2">3988T(B)14</strain>
    </source>
</reference>
<dbReference type="EMBL" id="JGCY01000015">
    <property type="protein sequence ID" value="EXY77076.1"/>
    <property type="molecule type" value="Genomic_DNA"/>
</dbReference>
<proteinExistence type="predicted"/>
<dbReference type="AlphaFoldDB" id="A0A015U1R5"/>
<evidence type="ECO:0000313" key="1">
    <source>
        <dbReference type="EMBL" id="EXY77076.1"/>
    </source>
</evidence>
<comment type="caution">
    <text evidence="1">The sequence shown here is derived from an EMBL/GenBank/DDBJ whole genome shotgun (WGS) entry which is preliminary data.</text>
</comment>
<evidence type="ECO:0000313" key="2">
    <source>
        <dbReference type="Proteomes" id="UP000020529"/>
    </source>
</evidence>
<dbReference type="PATRIC" id="fig|1339315.3.peg.38"/>